<evidence type="ECO:0000313" key="4">
    <source>
        <dbReference type="Proteomes" id="UP001611548"/>
    </source>
</evidence>
<dbReference type="InterPro" id="IPR008279">
    <property type="entry name" value="PEP-util_enz_mobile_dom"/>
</dbReference>
<feature type="domain" description="PEP-utilising enzyme mobile" evidence="2">
    <location>
        <begin position="40"/>
        <end position="111"/>
    </location>
</feature>
<dbReference type="InterPro" id="IPR051549">
    <property type="entry name" value="PEP_Utilizing_Enz"/>
</dbReference>
<feature type="region of interest" description="Disordered" evidence="1">
    <location>
        <begin position="1"/>
        <end position="29"/>
    </location>
</feature>
<accession>A0ABW7URW8</accession>
<dbReference type="RefSeq" id="WP_055473924.1">
    <property type="nucleotide sequence ID" value="NZ_JBIRWE010000005.1"/>
</dbReference>
<evidence type="ECO:0000256" key="1">
    <source>
        <dbReference type="SAM" id="MobiDB-lite"/>
    </source>
</evidence>
<protein>
    <submittedName>
        <fullName evidence="3">PEP-utilizing enzyme</fullName>
    </submittedName>
</protein>
<dbReference type="Gene3D" id="3.50.30.10">
    <property type="entry name" value="Phosphohistidine domain"/>
    <property type="match status" value="1"/>
</dbReference>
<dbReference type="InterPro" id="IPR036637">
    <property type="entry name" value="Phosphohistidine_dom_sf"/>
</dbReference>
<evidence type="ECO:0000313" key="3">
    <source>
        <dbReference type="EMBL" id="MFI1965362.1"/>
    </source>
</evidence>
<dbReference type="Pfam" id="PF00391">
    <property type="entry name" value="PEP-utilizers"/>
    <property type="match status" value="1"/>
</dbReference>
<evidence type="ECO:0000259" key="2">
    <source>
        <dbReference type="Pfam" id="PF00391"/>
    </source>
</evidence>
<dbReference type="EMBL" id="JBIRWE010000005">
    <property type="protein sequence ID" value="MFI1965362.1"/>
    <property type="molecule type" value="Genomic_DNA"/>
</dbReference>
<name>A0ABW7URW8_9ACTN</name>
<dbReference type="SUPFAM" id="SSF52009">
    <property type="entry name" value="Phosphohistidine domain"/>
    <property type="match status" value="1"/>
</dbReference>
<comment type="caution">
    <text evidence="3">The sequence shown here is derived from an EMBL/GenBank/DDBJ whole genome shotgun (WGS) entry which is preliminary data.</text>
</comment>
<reference evidence="3 4" key="1">
    <citation type="submission" date="2024-10" db="EMBL/GenBank/DDBJ databases">
        <title>The Natural Products Discovery Center: Release of the First 8490 Sequenced Strains for Exploring Actinobacteria Biosynthetic Diversity.</title>
        <authorList>
            <person name="Kalkreuter E."/>
            <person name="Kautsar S.A."/>
            <person name="Yang D."/>
            <person name="Bader C.D."/>
            <person name="Teijaro C.N."/>
            <person name="Fluegel L."/>
            <person name="Davis C.M."/>
            <person name="Simpson J.R."/>
            <person name="Lauterbach L."/>
            <person name="Steele A.D."/>
            <person name="Gui C."/>
            <person name="Meng S."/>
            <person name="Li G."/>
            <person name="Viehrig K."/>
            <person name="Ye F."/>
            <person name="Su P."/>
            <person name="Kiefer A.F."/>
            <person name="Nichols A."/>
            <person name="Cepeda A.J."/>
            <person name="Yan W."/>
            <person name="Fan B."/>
            <person name="Jiang Y."/>
            <person name="Adhikari A."/>
            <person name="Zheng C.-J."/>
            <person name="Schuster L."/>
            <person name="Cowan T.M."/>
            <person name="Smanski M.J."/>
            <person name="Chevrette M.G."/>
            <person name="De Carvalho L.P.S."/>
            <person name="Shen B."/>
        </authorList>
    </citation>
    <scope>NUCLEOTIDE SEQUENCE [LARGE SCALE GENOMIC DNA]</scope>
    <source>
        <strain evidence="3 4">NPDC020327</strain>
    </source>
</reference>
<organism evidence="3 4">
    <name type="scientific">Streptomyces pathocidini</name>
    <dbReference type="NCBI Taxonomy" id="1650571"/>
    <lineage>
        <taxon>Bacteria</taxon>
        <taxon>Bacillati</taxon>
        <taxon>Actinomycetota</taxon>
        <taxon>Actinomycetes</taxon>
        <taxon>Kitasatosporales</taxon>
        <taxon>Streptomycetaceae</taxon>
        <taxon>Streptomyces</taxon>
    </lineage>
</organism>
<keyword evidence="4" id="KW-1185">Reference proteome</keyword>
<gene>
    <name evidence="3" type="ORF">ACH429_14830</name>
</gene>
<sequence>METLLPPRTAHGAGLTGMGAASGRATGRARVVRDPARATLEPGEILVAPTADPGWTPLFLTAGGLVTETGAVMAHGPTVAREYGIPAVICVPGATERIRTGQLITVDGAAGTVTVEEE</sequence>
<feature type="compositionally biased region" description="Low complexity" evidence="1">
    <location>
        <begin position="18"/>
        <end position="29"/>
    </location>
</feature>
<dbReference type="Proteomes" id="UP001611548">
    <property type="component" value="Unassembled WGS sequence"/>
</dbReference>
<proteinExistence type="predicted"/>
<dbReference type="PANTHER" id="PTHR43615:SF1">
    <property type="entry name" value="PPDK_N DOMAIN-CONTAINING PROTEIN"/>
    <property type="match status" value="1"/>
</dbReference>
<dbReference type="PANTHER" id="PTHR43615">
    <property type="entry name" value="PHOSPHOENOLPYRUVATE SYNTHASE-RELATED"/>
    <property type="match status" value="1"/>
</dbReference>